<dbReference type="SUPFAM" id="SSF55826">
    <property type="entry name" value="YbaK/ProRS associated domain"/>
    <property type="match status" value="1"/>
</dbReference>
<gene>
    <name evidence="1" type="ORF">WMO17_10595</name>
</gene>
<evidence type="ECO:0000313" key="1">
    <source>
        <dbReference type="EMBL" id="MEQ2377786.1"/>
    </source>
</evidence>
<organism evidence="1 2">
    <name type="scientific">Faecalibacterium faecis</name>
    <dbReference type="NCBI Taxonomy" id="3133157"/>
    <lineage>
        <taxon>Bacteria</taxon>
        <taxon>Bacillati</taxon>
        <taxon>Bacillota</taxon>
        <taxon>Clostridia</taxon>
        <taxon>Eubacteriales</taxon>
        <taxon>Oscillospiraceae</taxon>
        <taxon>Faecalibacterium</taxon>
    </lineage>
</organism>
<dbReference type="InterPro" id="IPR036754">
    <property type="entry name" value="YbaK/aa-tRNA-synt-asso_dom_sf"/>
</dbReference>
<dbReference type="Gene3D" id="3.90.960.10">
    <property type="entry name" value="YbaK/aminoacyl-tRNA synthetase-associated domain"/>
    <property type="match status" value="1"/>
</dbReference>
<evidence type="ECO:0000313" key="2">
    <source>
        <dbReference type="Proteomes" id="UP001496146"/>
    </source>
</evidence>
<dbReference type="Proteomes" id="UP001496146">
    <property type="component" value="Unassembled WGS sequence"/>
</dbReference>
<keyword evidence="2" id="KW-1185">Reference proteome</keyword>
<sequence>MSFEKAKADLEEKGLGDHVIVLSESSATVAEAAHALGVEPASIAKTLSVLQGEKPVLSFNSALILLGALGILPPATSAMLHNLSTLGISLRSSLLF</sequence>
<accession>A0ABV1BPT5</accession>
<dbReference type="EMBL" id="JBBMEP010000020">
    <property type="protein sequence ID" value="MEQ2377786.1"/>
    <property type="molecule type" value="Genomic_DNA"/>
</dbReference>
<reference evidence="1 2" key="1">
    <citation type="submission" date="2024-03" db="EMBL/GenBank/DDBJ databases">
        <title>Human intestinal bacterial collection.</title>
        <authorList>
            <person name="Pauvert C."/>
            <person name="Hitch T.C.A."/>
            <person name="Clavel T."/>
        </authorList>
    </citation>
    <scope>NUCLEOTIDE SEQUENCE [LARGE SCALE GENOMIC DNA]</scope>
    <source>
        <strain evidence="1 2">CLA-JM-H7-B</strain>
    </source>
</reference>
<dbReference type="RefSeq" id="WP_349138047.1">
    <property type="nucleotide sequence ID" value="NZ_JBBMEP010000020.1"/>
</dbReference>
<protein>
    <recommendedName>
        <fullName evidence="3">YbaK/EbsC family protein</fullName>
    </recommendedName>
</protein>
<evidence type="ECO:0008006" key="3">
    <source>
        <dbReference type="Google" id="ProtNLM"/>
    </source>
</evidence>
<comment type="caution">
    <text evidence="1">The sequence shown here is derived from an EMBL/GenBank/DDBJ whole genome shotgun (WGS) entry which is preliminary data.</text>
</comment>
<name>A0ABV1BPT5_9FIRM</name>
<proteinExistence type="predicted"/>